<evidence type="ECO:0000256" key="4">
    <source>
        <dbReference type="ARBA" id="ARBA00022475"/>
    </source>
</evidence>
<feature type="region of interest" description="Disordered" evidence="11">
    <location>
        <begin position="1"/>
        <end position="29"/>
    </location>
</feature>
<evidence type="ECO:0000256" key="2">
    <source>
        <dbReference type="ARBA" id="ARBA00004162"/>
    </source>
</evidence>
<reference evidence="12 13" key="1">
    <citation type="journal article" date="2016" name="Front. Microbiol.">
        <title>Fuerstia marisgermanicae gen. nov., sp. nov., an Unusual Member of the Phylum Planctomycetes from the German Wadden Sea.</title>
        <authorList>
            <person name="Kohn T."/>
            <person name="Heuer A."/>
            <person name="Jogler M."/>
            <person name="Vollmers J."/>
            <person name="Boedeker C."/>
            <person name="Bunk B."/>
            <person name="Rast P."/>
            <person name="Borchert D."/>
            <person name="Glockner I."/>
            <person name="Freese H.M."/>
            <person name="Klenk H.P."/>
            <person name="Overmann J."/>
            <person name="Kaster A.K."/>
            <person name="Rohde M."/>
            <person name="Wiegand S."/>
            <person name="Jogler C."/>
        </authorList>
    </citation>
    <scope>NUCLEOTIDE SEQUENCE [LARGE SCALE GENOMIC DNA]</scope>
    <source>
        <strain evidence="12 13">NH11</strain>
    </source>
</reference>
<dbReference type="Pfam" id="PF03748">
    <property type="entry name" value="FliL"/>
    <property type="match status" value="1"/>
</dbReference>
<dbReference type="EMBL" id="CP017641">
    <property type="protein sequence ID" value="APZ93843.1"/>
    <property type="molecule type" value="Genomic_DNA"/>
</dbReference>
<gene>
    <name evidence="12" type="ORF">Fuma_03461</name>
</gene>
<keyword evidence="4 10" id="KW-1003">Cell membrane</keyword>
<dbReference type="KEGG" id="fmr:Fuma_03461"/>
<dbReference type="GO" id="GO:0005886">
    <property type="term" value="C:plasma membrane"/>
    <property type="evidence" value="ECO:0007669"/>
    <property type="project" value="UniProtKB-SubCell"/>
</dbReference>
<dbReference type="PANTHER" id="PTHR35091:SF2">
    <property type="entry name" value="FLAGELLAR PROTEIN FLIL"/>
    <property type="match status" value="1"/>
</dbReference>
<evidence type="ECO:0000256" key="8">
    <source>
        <dbReference type="ARBA" id="ARBA00022989"/>
    </source>
</evidence>
<feature type="transmembrane region" description="Helical" evidence="10">
    <location>
        <begin position="35"/>
        <end position="56"/>
    </location>
</feature>
<comment type="subcellular location">
    <subcellularLocation>
        <location evidence="2">Cell membrane</location>
        <topology evidence="2">Single-pass membrane protein</topology>
    </subcellularLocation>
</comment>
<feature type="compositionally biased region" description="Basic and acidic residues" evidence="11">
    <location>
        <begin position="1"/>
        <end position="10"/>
    </location>
</feature>
<keyword evidence="9 10" id="KW-0472">Membrane</keyword>
<dbReference type="AlphaFoldDB" id="A0A1P8WIG6"/>
<evidence type="ECO:0000256" key="10">
    <source>
        <dbReference type="RuleBase" id="RU364125"/>
    </source>
</evidence>
<sequence length="186" mass="20826">MNFKSDRHQGEVAQMADENETTEADTEAKPAKGGVLPWILVTLLCGGGGVAIPFFLPTKADDPLDEIVEPTPYELPPPEETAFVPFGDAVVGNLNETALTRYLRVGVSLQVAKDKELEITKKIEEKRTLLKNWLLNQISDKSLDEIRGASGQNKLRREIRDQFNSVLFPDGYDRIYDVLFDEYAVQ</sequence>
<evidence type="ECO:0000256" key="5">
    <source>
        <dbReference type="ARBA" id="ARBA00022500"/>
    </source>
</evidence>
<keyword evidence="13" id="KW-1185">Reference proteome</keyword>
<dbReference type="Proteomes" id="UP000187735">
    <property type="component" value="Chromosome"/>
</dbReference>
<comment type="function">
    <text evidence="1 10">Controls the rotational direction of flagella during chemotaxis.</text>
</comment>
<evidence type="ECO:0000256" key="9">
    <source>
        <dbReference type="ARBA" id="ARBA00023136"/>
    </source>
</evidence>
<dbReference type="PANTHER" id="PTHR35091">
    <property type="entry name" value="FLAGELLAR PROTEIN FLIL"/>
    <property type="match status" value="1"/>
</dbReference>
<evidence type="ECO:0000256" key="3">
    <source>
        <dbReference type="ARBA" id="ARBA00008281"/>
    </source>
</evidence>
<protein>
    <recommendedName>
        <fullName evidence="10">Flagellar protein FliL</fullName>
    </recommendedName>
</protein>
<evidence type="ECO:0000313" key="12">
    <source>
        <dbReference type="EMBL" id="APZ93843.1"/>
    </source>
</evidence>
<keyword evidence="12" id="KW-0966">Cell projection</keyword>
<keyword evidence="5 10" id="KW-0145">Chemotaxis</keyword>
<evidence type="ECO:0000313" key="13">
    <source>
        <dbReference type="Proteomes" id="UP000187735"/>
    </source>
</evidence>
<accession>A0A1P8WIG6</accession>
<keyword evidence="12" id="KW-0969">Cilium</keyword>
<proteinExistence type="inferred from homology"/>
<dbReference type="GO" id="GO:0009425">
    <property type="term" value="C:bacterial-type flagellum basal body"/>
    <property type="evidence" value="ECO:0007669"/>
    <property type="project" value="InterPro"/>
</dbReference>
<comment type="similarity">
    <text evidence="3 10">Belongs to the FliL family.</text>
</comment>
<dbReference type="GO" id="GO:0071978">
    <property type="term" value="P:bacterial-type flagellum-dependent swarming motility"/>
    <property type="evidence" value="ECO:0007669"/>
    <property type="project" value="TreeGrafter"/>
</dbReference>
<evidence type="ECO:0000256" key="11">
    <source>
        <dbReference type="SAM" id="MobiDB-lite"/>
    </source>
</evidence>
<dbReference type="STRING" id="1891926.Fuma_03461"/>
<evidence type="ECO:0000256" key="7">
    <source>
        <dbReference type="ARBA" id="ARBA00022779"/>
    </source>
</evidence>
<evidence type="ECO:0000256" key="1">
    <source>
        <dbReference type="ARBA" id="ARBA00002254"/>
    </source>
</evidence>
<keyword evidence="12" id="KW-0282">Flagellum</keyword>
<organism evidence="12 13">
    <name type="scientific">Fuerstiella marisgermanici</name>
    <dbReference type="NCBI Taxonomy" id="1891926"/>
    <lineage>
        <taxon>Bacteria</taxon>
        <taxon>Pseudomonadati</taxon>
        <taxon>Planctomycetota</taxon>
        <taxon>Planctomycetia</taxon>
        <taxon>Planctomycetales</taxon>
        <taxon>Planctomycetaceae</taxon>
        <taxon>Fuerstiella</taxon>
    </lineage>
</organism>
<evidence type="ECO:0000256" key="6">
    <source>
        <dbReference type="ARBA" id="ARBA00022692"/>
    </source>
</evidence>
<name>A0A1P8WIG6_9PLAN</name>
<keyword evidence="6 10" id="KW-0812">Transmembrane</keyword>
<dbReference type="GO" id="GO:0006935">
    <property type="term" value="P:chemotaxis"/>
    <property type="evidence" value="ECO:0007669"/>
    <property type="project" value="UniProtKB-KW"/>
</dbReference>
<keyword evidence="8 10" id="KW-1133">Transmembrane helix</keyword>
<dbReference type="InterPro" id="IPR005503">
    <property type="entry name" value="FliL"/>
</dbReference>
<keyword evidence="7 10" id="KW-0283">Flagellar rotation</keyword>